<evidence type="ECO:0000313" key="7">
    <source>
        <dbReference type="EMBL" id="MEB5476154.1"/>
    </source>
</evidence>
<protein>
    <recommendedName>
        <fullName evidence="4">Heat shock protein 15</fullName>
    </recommendedName>
</protein>
<keyword evidence="3 4" id="KW-0238">DNA-binding</keyword>
<comment type="similarity">
    <text evidence="1 4">Belongs to the HSP15 family.</text>
</comment>
<dbReference type="EMBL" id="VTDN01000002">
    <property type="protein sequence ID" value="MEB5476154.1"/>
    <property type="molecule type" value="Genomic_DNA"/>
</dbReference>
<evidence type="ECO:0000256" key="3">
    <source>
        <dbReference type="ARBA" id="ARBA00023125"/>
    </source>
</evidence>
<gene>
    <name evidence="7" type="ORF">I2F25_03665</name>
</gene>
<dbReference type="InterPro" id="IPR002942">
    <property type="entry name" value="S4_RNA-bd"/>
</dbReference>
<dbReference type="PIRSF" id="PIRSF016821">
    <property type="entry name" value="HSP15"/>
    <property type="match status" value="1"/>
</dbReference>
<dbReference type="InterPro" id="IPR025708">
    <property type="entry name" value="HSP15"/>
</dbReference>
<dbReference type="InterPro" id="IPR036986">
    <property type="entry name" value="S4_RNA-bd_sf"/>
</dbReference>
<feature type="compositionally biased region" description="Basic and acidic residues" evidence="5">
    <location>
        <begin position="112"/>
        <end position="135"/>
    </location>
</feature>
<evidence type="ECO:0000256" key="2">
    <source>
        <dbReference type="ARBA" id="ARBA00022884"/>
    </source>
</evidence>
<accession>A0ABU6DQN8</accession>
<dbReference type="SMART" id="SM00363">
    <property type="entry name" value="S4"/>
    <property type="match status" value="1"/>
</dbReference>
<keyword evidence="2 4" id="KW-0694">RNA-binding</keyword>
<organism evidence="7 8">
    <name type="scientific">Acinetobacter pollinis</name>
    <dbReference type="NCBI Taxonomy" id="2605270"/>
    <lineage>
        <taxon>Bacteria</taxon>
        <taxon>Pseudomonadati</taxon>
        <taxon>Pseudomonadota</taxon>
        <taxon>Gammaproteobacteria</taxon>
        <taxon>Moraxellales</taxon>
        <taxon>Moraxellaceae</taxon>
        <taxon>Acinetobacter</taxon>
    </lineage>
</organism>
<keyword evidence="8" id="KW-1185">Reference proteome</keyword>
<dbReference type="Proteomes" id="UP001339883">
    <property type="component" value="Unassembled WGS sequence"/>
</dbReference>
<evidence type="ECO:0000313" key="8">
    <source>
        <dbReference type="Proteomes" id="UP001339883"/>
    </source>
</evidence>
<feature type="compositionally biased region" description="Basic and acidic residues" evidence="5">
    <location>
        <begin position="96"/>
        <end position="105"/>
    </location>
</feature>
<proteinExistence type="inferred from homology"/>
<evidence type="ECO:0000256" key="1">
    <source>
        <dbReference type="ARBA" id="ARBA00008396"/>
    </source>
</evidence>
<dbReference type="SUPFAM" id="SSF55174">
    <property type="entry name" value="Alpha-L RNA-binding motif"/>
    <property type="match status" value="1"/>
</dbReference>
<comment type="caution">
    <text evidence="7">The sequence shown here is derived from an EMBL/GenBank/DDBJ whole genome shotgun (WGS) entry which is preliminary data.</text>
</comment>
<feature type="domain" description="RNA-binding S4" evidence="6">
    <location>
        <begin position="1"/>
        <end position="64"/>
    </location>
</feature>
<name>A0ABU6DQN8_9GAMM</name>
<reference evidence="7 8" key="1">
    <citation type="submission" date="2019-08" db="EMBL/GenBank/DDBJ databases">
        <title>Five species of Acinetobacter isolated from floral nectar and animal pollinators.</title>
        <authorList>
            <person name="Hendry T.A."/>
        </authorList>
    </citation>
    <scope>NUCLEOTIDE SEQUENCE [LARGE SCALE GENOMIC DNA]</scope>
    <source>
        <strain evidence="7 8">MD18.27</strain>
    </source>
</reference>
<evidence type="ECO:0000256" key="4">
    <source>
        <dbReference type="PIRNR" id="PIRNR016821"/>
    </source>
</evidence>
<feature type="region of interest" description="Disordered" evidence="5">
    <location>
        <begin position="96"/>
        <end position="135"/>
    </location>
</feature>
<dbReference type="Pfam" id="PF01479">
    <property type="entry name" value="S4"/>
    <property type="match status" value="1"/>
</dbReference>
<evidence type="ECO:0000256" key="5">
    <source>
        <dbReference type="SAM" id="MobiDB-lite"/>
    </source>
</evidence>
<evidence type="ECO:0000259" key="6">
    <source>
        <dbReference type="SMART" id="SM00363"/>
    </source>
</evidence>
<sequence>MRVDKWLWAARFFKTRSIAKAAIEGGKVHHASERVKVSKEIRIGMELTIQQGKDKKTVVITGLSSTRGPASIAQQLYEETPTSISRRELLASQRKLDNLAKPEHKPSKKDRRQINKFKEHNTEQFEDWSYHTDSY</sequence>
<dbReference type="CDD" id="cd00165">
    <property type="entry name" value="S4"/>
    <property type="match status" value="1"/>
</dbReference>
<dbReference type="PROSITE" id="PS50889">
    <property type="entry name" value="S4"/>
    <property type="match status" value="1"/>
</dbReference>
<dbReference type="Gene3D" id="3.10.290.10">
    <property type="entry name" value="RNA-binding S4 domain"/>
    <property type="match status" value="1"/>
</dbReference>